<dbReference type="InterPro" id="IPR000182">
    <property type="entry name" value="GNAT_dom"/>
</dbReference>
<organism evidence="2 3">
    <name type="scientific">Dimargaris verticillata</name>
    <dbReference type="NCBI Taxonomy" id="2761393"/>
    <lineage>
        <taxon>Eukaryota</taxon>
        <taxon>Fungi</taxon>
        <taxon>Fungi incertae sedis</taxon>
        <taxon>Zoopagomycota</taxon>
        <taxon>Kickxellomycotina</taxon>
        <taxon>Dimargaritomycetes</taxon>
        <taxon>Dimargaritales</taxon>
        <taxon>Dimargaritaceae</taxon>
        <taxon>Dimargaris</taxon>
    </lineage>
</organism>
<dbReference type="SUPFAM" id="SSF55729">
    <property type="entry name" value="Acyl-CoA N-acyltransferases (Nat)"/>
    <property type="match status" value="1"/>
</dbReference>
<dbReference type="Proteomes" id="UP001151582">
    <property type="component" value="Unassembled WGS sequence"/>
</dbReference>
<evidence type="ECO:0000259" key="1">
    <source>
        <dbReference type="PROSITE" id="PS51186"/>
    </source>
</evidence>
<sequence>MTLETTPVTVDTRSGETLEIRPAKTTGEMQKFYQWSHHVGFIPAANEYRIYCDSPHNWPLIGLVNNVPVSCLLVHIYDNHTAFFGPYIVANAQDRRKGYGKPLWHYALDRLKGYNVGCFASKILQPSYEKFGFQTFYSFEIRQGEFPAQLRDQAARHHHPQRYEIRTWVGKAGTQELAQGQQPPQPMASQCHLPSLAHYDYIFTGLKRPELISQWGHTMQPHALVLCDVATDGHPVVAMGAIYRTSATNGYRLGPWYANDKAAAKALALELMTRVVTEEIKDDRGQPFVFDTTVSLSNLRAVQLMDEFGWHKVVDHLGGMWTQDMPEGMLEKDIYGCLGAMSG</sequence>
<evidence type="ECO:0000313" key="2">
    <source>
        <dbReference type="EMBL" id="KAJ1981736.1"/>
    </source>
</evidence>
<reference evidence="2" key="1">
    <citation type="submission" date="2022-07" db="EMBL/GenBank/DDBJ databases">
        <title>Phylogenomic reconstructions and comparative analyses of Kickxellomycotina fungi.</title>
        <authorList>
            <person name="Reynolds N.K."/>
            <person name="Stajich J.E."/>
            <person name="Barry K."/>
            <person name="Grigoriev I.V."/>
            <person name="Crous P."/>
            <person name="Smith M.E."/>
        </authorList>
    </citation>
    <scope>NUCLEOTIDE SEQUENCE</scope>
    <source>
        <strain evidence="2">RSA 567</strain>
    </source>
</reference>
<dbReference type="Pfam" id="PF00583">
    <property type="entry name" value="Acetyltransf_1"/>
    <property type="match status" value="1"/>
</dbReference>
<protein>
    <recommendedName>
        <fullName evidence="1">N-acetyltransferase domain-containing protein</fullName>
    </recommendedName>
</protein>
<name>A0A9W8E9S3_9FUNG</name>
<keyword evidence="3" id="KW-1185">Reference proteome</keyword>
<gene>
    <name evidence="2" type="ORF">H4R34_001949</name>
</gene>
<dbReference type="PANTHER" id="PTHR47237">
    <property type="entry name" value="SLL0310 PROTEIN"/>
    <property type="match status" value="1"/>
</dbReference>
<feature type="domain" description="N-acetyltransferase" evidence="1">
    <location>
        <begin position="18"/>
        <end position="153"/>
    </location>
</feature>
<dbReference type="InterPro" id="IPR016181">
    <property type="entry name" value="Acyl_CoA_acyltransferase"/>
</dbReference>
<dbReference type="Gene3D" id="3.40.630.90">
    <property type="match status" value="1"/>
</dbReference>
<dbReference type="PANTHER" id="PTHR47237:SF1">
    <property type="entry name" value="SLL0310 PROTEIN"/>
    <property type="match status" value="1"/>
</dbReference>
<dbReference type="PROSITE" id="PS51186">
    <property type="entry name" value="GNAT"/>
    <property type="match status" value="1"/>
</dbReference>
<dbReference type="OrthoDB" id="5574196at2759"/>
<dbReference type="InterPro" id="IPR052729">
    <property type="entry name" value="Acyl/Acetyltrans_Enzymes"/>
</dbReference>
<accession>A0A9W8E9S3</accession>
<dbReference type="EMBL" id="JANBQB010000113">
    <property type="protein sequence ID" value="KAJ1981736.1"/>
    <property type="molecule type" value="Genomic_DNA"/>
</dbReference>
<dbReference type="Gene3D" id="3.40.630.30">
    <property type="match status" value="1"/>
</dbReference>
<proteinExistence type="predicted"/>
<dbReference type="AlphaFoldDB" id="A0A9W8E9S3"/>
<evidence type="ECO:0000313" key="3">
    <source>
        <dbReference type="Proteomes" id="UP001151582"/>
    </source>
</evidence>
<comment type="caution">
    <text evidence="2">The sequence shown here is derived from an EMBL/GenBank/DDBJ whole genome shotgun (WGS) entry which is preliminary data.</text>
</comment>
<dbReference type="GO" id="GO:0016747">
    <property type="term" value="F:acyltransferase activity, transferring groups other than amino-acyl groups"/>
    <property type="evidence" value="ECO:0007669"/>
    <property type="project" value="InterPro"/>
</dbReference>